<protein>
    <submittedName>
        <fullName evidence="2">Uncharacterized protein</fullName>
    </submittedName>
</protein>
<dbReference type="EMBL" id="CP144700">
    <property type="protein sequence ID" value="WVZ26517.1"/>
    <property type="molecule type" value="Genomic_DNA"/>
</dbReference>
<organism evidence="2 3">
    <name type="scientific">Vigna mungo</name>
    <name type="common">Black gram</name>
    <name type="synonym">Phaseolus mungo</name>
    <dbReference type="NCBI Taxonomy" id="3915"/>
    <lineage>
        <taxon>Eukaryota</taxon>
        <taxon>Viridiplantae</taxon>
        <taxon>Streptophyta</taxon>
        <taxon>Embryophyta</taxon>
        <taxon>Tracheophyta</taxon>
        <taxon>Spermatophyta</taxon>
        <taxon>Magnoliopsida</taxon>
        <taxon>eudicotyledons</taxon>
        <taxon>Gunneridae</taxon>
        <taxon>Pentapetalae</taxon>
        <taxon>rosids</taxon>
        <taxon>fabids</taxon>
        <taxon>Fabales</taxon>
        <taxon>Fabaceae</taxon>
        <taxon>Papilionoideae</taxon>
        <taxon>50 kb inversion clade</taxon>
        <taxon>NPAAA clade</taxon>
        <taxon>indigoferoid/millettioid clade</taxon>
        <taxon>Phaseoleae</taxon>
        <taxon>Vigna</taxon>
    </lineage>
</organism>
<evidence type="ECO:0000313" key="2">
    <source>
        <dbReference type="EMBL" id="WVZ26517.1"/>
    </source>
</evidence>
<accession>A0AAQ3PF56</accession>
<gene>
    <name evidence="2" type="ORF">V8G54_005061</name>
</gene>
<reference evidence="2 3" key="1">
    <citation type="journal article" date="2023" name="Life. Sci Alliance">
        <title>Evolutionary insights into 3D genome organization and epigenetic landscape of Vigna mungo.</title>
        <authorList>
            <person name="Junaid A."/>
            <person name="Singh B."/>
            <person name="Bhatia S."/>
        </authorList>
    </citation>
    <scope>NUCLEOTIDE SEQUENCE [LARGE SCALE GENOMIC DNA]</scope>
    <source>
        <strain evidence="2">Urdbean</strain>
    </source>
</reference>
<evidence type="ECO:0000256" key="1">
    <source>
        <dbReference type="SAM" id="MobiDB-lite"/>
    </source>
</evidence>
<proteinExistence type="predicted"/>
<dbReference type="Proteomes" id="UP001374535">
    <property type="component" value="Chromosome 1"/>
</dbReference>
<sequence>MVPSPSLSTPPIILRHSAREHSSPRLCITVFSSSAVINPFPSMSNTENASFKFSITSSESTPLVFSSMNSCRLMHPSPSPSTSRIMLSTSCSVAACPRLLIIVPSSDADIFPSPFTSNFLNTCSSSPPIRTRDRTDSDIDRDAPPEDIASFSRLNRFFKPMFDQ</sequence>
<keyword evidence="3" id="KW-1185">Reference proteome</keyword>
<dbReference type="AlphaFoldDB" id="A0AAQ3PF56"/>
<evidence type="ECO:0000313" key="3">
    <source>
        <dbReference type="Proteomes" id="UP001374535"/>
    </source>
</evidence>
<feature type="compositionally biased region" description="Basic and acidic residues" evidence="1">
    <location>
        <begin position="130"/>
        <end position="144"/>
    </location>
</feature>
<name>A0AAQ3PF56_VIGMU</name>
<feature type="region of interest" description="Disordered" evidence="1">
    <location>
        <begin position="126"/>
        <end position="145"/>
    </location>
</feature>